<keyword evidence="2 8" id="KW-0813">Transport</keyword>
<comment type="caution">
    <text evidence="9">The sequence shown here is derived from an EMBL/GenBank/DDBJ whole genome shotgun (WGS) entry which is preliminary data.</text>
</comment>
<evidence type="ECO:0000256" key="1">
    <source>
        <dbReference type="ARBA" id="ARBA00004370"/>
    </source>
</evidence>
<comment type="subcellular location">
    <subcellularLocation>
        <location evidence="8">Cell membrane</location>
        <topology evidence="8">Peripheral membrane protein</topology>
    </subcellularLocation>
    <subcellularLocation>
        <location evidence="1">Membrane</location>
    </subcellularLocation>
</comment>
<dbReference type="InterPro" id="IPR000711">
    <property type="entry name" value="ATPase_OSCP/dsu"/>
</dbReference>
<keyword evidence="4 8" id="KW-0406">Ion transport</keyword>
<dbReference type="HAMAP" id="MF_01416">
    <property type="entry name" value="ATP_synth_delta_bact"/>
    <property type="match status" value="1"/>
</dbReference>
<evidence type="ECO:0000256" key="3">
    <source>
        <dbReference type="ARBA" id="ARBA00022781"/>
    </source>
</evidence>
<evidence type="ECO:0000256" key="4">
    <source>
        <dbReference type="ARBA" id="ARBA00023065"/>
    </source>
</evidence>
<comment type="function">
    <text evidence="8">F(1)F(0) ATP synthase produces ATP from ADP in the presence of a proton or sodium gradient. F-type ATPases consist of two structural domains, F(1) containing the extramembraneous catalytic core and F(0) containing the membrane proton channel, linked together by a central stalk and a peripheral stalk. During catalysis, ATP synthesis in the catalytic domain of F(1) is coupled via a rotary mechanism of the central stalk subunits to proton translocation.</text>
</comment>
<dbReference type="EMBL" id="JBHSIU010000059">
    <property type="protein sequence ID" value="MFC5004224.1"/>
    <property type="molecule type" value="Genomic_DNA"/>
</dbReference>
<keyword evidence="8" id="KW-1003">Cell membrane</keyword>
<proteinExistence type="inferred from homology"/>
<dbReference type="PROSITE" id="PS00389">
    <property type="entry name" value="ATPASE_DELTA"/>
    <property type="match status" value="1"/>
</dbReference>
<evidence type="ECO:0000256" key="2">
    <source>
        <dbReference type="ARBA" id="ARBA00022448"/>
    </source>
</evidence>
<keyword evidence="7 8" id="KW-0066">ATP synthesis</keyword>
<comment type="function">
    <text evidence="8">This protein is part of the stalk that links CF(0) to CF(1). It either transmits conformational changes from CF(0) to CF(1) or is implicated in proton conduction.</text>
</comment>
<evidence type="ECO:0000256" key="8">
    <source>
        <dbReference type="HAMAP-Rule" id="MF_01416"/>
    </source>
</evidence>
<evidence type="ECO:0000256" key="5">
    <source>
        <dbReference type="ARBA" id="ARBA00023136"/>
    </source>
</evidence>
<dbReference type="Pfam" id="PF00213">
    <property type="entry name" value="OSCP"/>
    <property type="match status" value="2"/>
</dbReference>
<dbReference type="PANTHER" id="PTHR11910">
    <property type="entry name" value="ATP SYNTHASE DELTA CHAIN"/>
    <property type="match status" value="1"/>
</dbReference>
<gene>
    <name evidence="8" type="primary">atpH</name>
    <name evidence="9" type="ORF">ACFPIJ_41170</name>
</gene>
<sequence length="273" mass="28835">MMENINREAYGAAADELAAFAASADVQRIGAVAEDILAVADLLRREPRLRRALADPGRSGADHAELLRSVLAGKVSDETVGLLATLVTGRWSGPGALLDGFEQLGVIALLSGADRGGDLADVEDELFRFGQVASGDPRLAAALADSSVPVETRRQLIDDLLTGKAKPATVRLAHLAVAGFGGRGFESSLIRLVELAAKQRDHSVAYVTTAVVLSDAEEQRLAARLAELYGREVSLKIDVDPRIIGGMRVKVGSDLYDGTVSRRLAEAKTALAK</sequence>
<dbReference type="RefSeq" id="WP_380123907.1">
    <property type="nucleotide sequence ID" value="NZ_JBHSIU010000059.1"/>
</dbReference>
<evidence type="ECO:0000313" key="10">
    <source>
        <dbReference type="Proteomes" id="UP001595912"/>
    </source>
</evidence>
<accession>A0ABV9W8H9</accession>
<evidence type="ECO:0000256" key="7">
    <source>
        <dbReference type="ARBA" id="ARBA00023310"/>
    </source>
</evidence>
<comment type="similarity">
    <text evidence="8">Belongs to the ATPase delta chain family.</text>
</comment>
<organism evidence="9 10">
    <name type="scientific">Dactylosporangium cerinum</name>
    <dbReference type="NCBI Taxonomy" id="1434730"/>
    <lineage>
        <taxon>Bacteria</taxon>
        <taxon>Bacillati</taxon>
        <taxon>Actinomycetota</taxon>
        <taxon>Actinomycetes</taxon>
        <taxon>Micromonosporales</taxon>
        <taxon>Micromonosporaceae</taxon>
        <taxon>Dactylosporangium</taxon>
    </lineage>
</organism>
<dbReference type="InterPro" id="IPR020781">
    <property type="entry name" value="ATPase_OSCP/d_CS"/>
</dbReference>
<dbReference type="NCBIfam" id="NF009967">
    <property type="entry name" value="PRK13430.1"/>
    <property type="match status" value="1"/>
</dbReference>
<keyword evidence="5 8" id="KW-0472">Membrane</keyword>
<keyword evidence="3 8" id="KW-0375">Hydrogen ion transport</keyword>
<keyword evidence="10" id="KW-1185">Reference proteome</keyword>
<name>A0ABV9W8H9_9ACTN</name>
<dbReference type="PRINTS" id="PR00125">
    <property type="entry name" value="ATPASEDELTA"/>
</dbReference>
<protein>
    <recommendedName>
        <fullName evidence="8">ATP synthase subunit delta</fullName>
    </recommendedName>
    <alternativeName>
        <fullName evidence="8">ATP synthase F(1) sector subunit delta</fullName>
    </alternativeName>
    <alternativeName>
        <fullName evidence="8">F-type ATPase subunit delta</fullName>
        <shortName evidence="8">F-ATPase subunit delta</shortName>
    </alternativeName>
</protein>
<evidence type="ECO:0000313" key="9">
    <source>
        <dbReference type="EMBL" id="MFC5004224.1"/>
    </source>
</evidence>
<reference evidence="10" key="1">
    <citation type="journal article" date="2019" name="Int. J. Syst. Evol. Microbiol.">
        <title>The Global Catalogue of Microorganisms (GCM) 10K type strain sequencing project: providing services to taxonomists for standard genome sequencing and annotation.</title>
        <authorList>
            <consortium name="The Broad Institute Genomics Platform"/>
            <consortium name="The Broad Institute Genome Sequencing Center for Infectious Disease"/>
            <person name="Wu L."/>
            <person name="Ma J."/>
        </authorList>
    </citation>
    <scope>NUCLEOTIDE SEQUENCE [LARGE SCALE GENOMIC DNA]</scope>
    <source>
        <strain evidence="10">CGMCC 4.7152</strain>
    </source>
</reference>
<dbReference type="Proteomes" id="UP001595912">
    <property type="component" value="Unassembled WGS sequence"/>
</dbReference>
<evidence type="ECO:0000256" key="6">
    <source>
        <dbReference type="ARBA" id="ARBA00023196"/>
    </source>
</evidence>
<keyword evidence="6 8" id="KW-0139">CF(1)</keyword>